<dbReference type="Pfam" id="PF13540">
    <property type="entry name" value="RCC1_2"/>
    <property type="match status" value="3"/>
</dbReference>
<evidence type="ECO:0000256" key="1">
    <source>
        <dbReference type="PROSITE-ProRule" id="PRU00235"/>
    </source>
</evidence>
<evidence type="ECO:0000313" key="3">
    <source>
        <dbReference type="EMBL" id="KAI6780854.1"/>
    </source>
</evidence>
<organism evidence="3 4">
    <name type="scientific">Emericellopsis cladophorae</name>
    <dbReference type="NCBI Taxonomy" id="2686198"/>
    <lineage>
        <taxon>Eukaryota</taxon>
        <taxon>Fungi</taxon>
        <taxon>Dikarya</taxon>
        <taxon>Ascomycota</taxon>
        <taxon>Pezizomycotina</taxon>
        <taxon>Sordariomycetes</taxon>
        <taxon>Hypocreomycetidae</taxon>
        <taxon>Hypocreales</taxon>
        <taxon>Bionectriaceae</taxon>
        <taxon>Emericellopsis</taxon>
    </lineage>
</organism>
<dbReference type="SUPFAM" id="SSF50985">
    <property type="entry name" value="RCC1/BLIP-II"/>
    <property type="match status" value="2"/>
</dbReference>
<feature type="compositionally biased region" description="Basic residues" evidence="2">
    <location>
        <begin position="17"/>
        <end position="27"/>
    </location>
</feature>
<dbReference type="PANTHER" id="PTHR45982">
    <property type="entry name" value="REGULATOR OF CHROMOSOME CONDENSATION"/>
    <property type="match status" value="1"/>
</dbReference>
<feature type="compositionally biased region" description="Polar residues" evidence="2">
    <location>
        <begin position="33"/>
        <end position="56"/>
    </location>
</feature>
<dbReference type="InterPro" id="IPR000408">
    <property type="entry name" value="Reg_chr_condens"/>
</dbReference>
<feature type="region of interest" description="Disordered" evidence="2">
    <location>
        <begin position="296"/>
        <end position="322"/>
    </location>
</feature>
<dbReference type="Proteomes" id="UP001055219">
    <property type="component" value="Unassembled WGS sequence"/>
</dbReference>
<comment type="caution">
    <text evidence="3">The sequence shown here is derived from an EMBL/GenBank/DDBJ whole genome shotgun (WGS) entry which is preliminary data.</text>
</comment>
<gene>
    <name evidence="3" type="ORF">J7T54_007333</name>
</gene>
<evidence type="ECO:0000256" key="2">
    <source>
        <dbReference type="SAM" id="MobiDB-lite"/>
    </source>
</evidence>
<dbReference type="InterPro" id="IPR051553">
    <property type="entry name" value="Ran_GTPase-activating"/>
</dbReference>
<dbReference type="PANTHER" id="PTHR45982:SF1">
    <property type="entry name" value="REGULATOR OF CHROMOSOME CONDENSATION"/>
    <property type="match status" value="1"/>
</dbReference>
<reference evidence="3" key="2">
    <citation type="submission" date="2022-07" db="EMBL/GenBank/DDBJ databases">
        <authorList>
            <person name="Goncalves M.F.M."/>
            <person name="Hilario S."/>
            <person name="Van De Peer Y."/>
            <person name="Esteves A.C."/>
            <person name="Alves A."/>
        </authorList>
    </citation>
    <scope>NUCLEOTIDE SEQUENCE</scope>
    <source>
        <strain evidence="3">MUM 19.33</strain>
    </source>
</reference>
<feature type="repeat" description="RCC1" evidence="1">
    <location>
        <begin position="402"/>
        <end position="462"/>
    </location>
</feature>
<dbReference type="Pfam" id="PF00415">
    <property type="entry name" value="RCC1"/>
    <property type="match status" value="1"/>
</dbReference>
<feature type="repeat" description="RCC1" evidence="1">
    <location>
        <begin position="76"/>
        <end position="134"/>
    </location>
</feature>
<feature type="region of interest" description="Disordered" evidence="2">
    <location>
        <begin position="618"/>
        <end position="682"/>
    </location>
</feature>
<keyword evidence="4" id="KW-1185">Reference proteome</keyword>
<feature type="compositionally biased region" description="Basic and acidic residues" evidence="2">
    <location>
        <begin position="634"/>
        <end position="645"/>
    </location>
</feature>
<dbReference type="GeneID" id="75833809"/>
<feature type="region of interest" description="Disordered" evidence="2">
    <location>
        <begin position="90"/>
        <end position="110"/>
    </location>
</feature>
<feature type="repeat" description="RCC1" evidence="1">
    <location>
        <begin position="280"/>
        <end position="307"/>
    </location>
</feature>
<dbReference type="InterPro" id="IPR009091">
    <property type="entry name" value="RCC1/BLIP-II"/>
</dbReference>
<sequence>MSPEHLDHNGSTDAVRPRKRQKRKHFGKGPQPYKSQVNAANTANPRSSPQSPSEAQHGSPERVKLAEDREIINEPWSLFVCGDGQLGQLGLGRRGRTRTLNPTQLPEPKLNEELPKDVVDFDCGSDHCIALTKDNKIMTWGNPEFGALGWPFRAAMATPQLTNGVNKMALETCEPKEVDFAHLGDLTWTAVAATNNASFAFTDKGHVYGWGTFCYERYLSCRDEASFQALGYPRDRLRKFPVGLTEPGEIAYKPKRIGELKNIFSIAAGAQHVLAVGMDNRVYSWGVNSCGQLGRGVDQKKGNRDMPGNVDQDASVRDHRGHTRSHRDIRFLDEEYLKGDLVNSKDTAGYLADAEVEEFIRQGASEWLKPTVIAVDGDKSGRTPIYWAACGARHSYLVDKSGRVYGFGSNDHGQLAVTEKERKAFSVGSQGQIFPSARKLDEPREVERMAAGELHTMALLKPTKGNVGGELRAWGSYDDYALGIPPADLGPHNVAETNNGIVVTKPGPVPGLHDIVHIATGTYHTIAIDKDGHVFTFGASDYHQTGRPRLTAQQIESKQRPDVQKRPMPLFGTTMKSLSVCDVASQPDGGELQLSLRWTTKVRTAKAGRGFSVFGGIPRPTEDLRAGVTRTSKHKDAEGEREQIGRFKLRTQSRHAGGDMSDEDEWYDGRPQRPSRRQGQAR</sequence>
<dbReference type="OrthoDB" id="61110at2759"/>
<dbReference type="PROSITE" id="PS50012">
    <property type="entry name" value="RCC1_3"/>
    <property type="match status" value="5"/>
</dbReference>
<dbReference type="AlphaFoldDB" id="A0A9P9Y0T1"/>
<feature type="compositionally biased region" description="Basic and acidic residues" evidence="2">
    <location>
        <begin position="1"/>
        <end position="10"/>
    </location>
</feature>
<dbReference type="PROSITE" id="PS00626">
    <property type="entry name" value="RCC1_2"/>
    <property type="match status" value="1"/>
</dbReference>
<feature type="repeat" description="RCC1" evidence="1">
    <location>
        <begin position="469"/>
        <end position="531"/>
    </location>
</feature>
<feature type="repeat" description="RCC1" evidence="1">
    <location>
        <begin position="205"/>
        <end position="279"/>
    </location>
</feature>
<dbReference type="Gene3D" id="2.130.10.30">
    <property type="entry name" value="Regulator of chromosome condensation 1/beta-lactamase-inhibitor protein II"/>
    <property type="match status" value="1"/>
</dbReference>
<name>A0A9P9Y0T1_9HYPO</name>
<dbReference type="RefSeq" id="XP_051361710.1">
    <property type="nucleotide sequence ID" value="XM_051507023.1"/>
</dbReference>
<reference evidence="3" key="1">
    <citation type="journal article" date="2021" name="J Fungi (Basel)">
        <title>Genomic and Metabolomic Analyses of the Marine Fungus Emericellopsis cladophorae: Insights into Saltwater Adaptability Mechanisms and Its Biosynthetic Potential.</title>
        <authorList>
            <person name="Goncalves M.F.M."/>
            <person name="Hilario S."/>
            <person name="Van de Peer Y."/>
            <person name="Esteves A.C."/>
            <person name="Alves A."/>
        </authorList>
    </citation>
    <scope>NUCLEOTIDE SEQUENCE</scope>
    <source>
        <strain evidence="3">MUM 19.33</strain>
    </source>
</reference>
<proteinExistence type="predicted"/>
<evidence type="ECO:0000313" key="4">
    <source>
        <dbReference type="Proteomes" id="UP001055219"/>
    </source>
</evidence>
<feature type="region of interest" description="Disordered" evidence="2">
    <location>
        <begin position="1"/>
        <end position="63"/>
    </location>
</feature>
<protein>
    <submittedName>
        <fullName evidence="3">Ran exchange factor Prp20/Pim1</fullName>
    </submittedName>
</protein>
<accession>A0A9P9Y0T1</accession>
<dbReference type="EMBL" id="JAGIXG020000027">
    <property type="protein sequence ID" value="KAI6780854.1"/>
    <property type="molecule type" value="Genomic_DNA"/>
</dbReference>
<dbReference type="PRINTS" id="PR00633">
    <property type="entry name" value="RCCNDNSATION"/>
</dbReference>